<evidence type="ECO:0000313" key="2">
    <source>
        <dbReference type="Proteomes" id="UP001160148"/>
    </source>
</evidence>
<dbReference type="AlphaFoldDB" id="A0AAV0WR19"/>
<evidence type="ECO:0000313" key="1">
    <source>
        <dbReference type="EMBL" id="CAI6358519.1"/>
    </source>
</evidence>
<comment type="caution">
    <text evidence="1">The sequence shown here is derived from an EMBL/GenBank/DDBJ whole genome shotgun (WGS) entry which is preliminary data.</text>
</comment>
<protein>
    <submittedName>
        <fullName evidence="1">Uncharacterized protein</fullName>
    </submittedName>
</protein>
<accession>A0AAV0WR19</accession>
<dbReference type="EMBL" id="CARXXK010000002">
    <property type="protein sequence ID" value="CAI6358519.1"/>
    <property type="molecule type" value="Genomic_DNA"/>
</dbReference>
<gene>
    <name evidence="1" type="ORF">MEUPH1_LOCUS14027</name>
</gene>
<dbReference type="Proteomes" id="UP001160148">
    <property type="component" value="Unassembled WGS sequence"/>
</dbReference>
<organism evidence="1 2">
    <name type="scientific">Macrosiphum euphorbiae</name>
    <name type="common">potato aphid</name>
    <dbReference type="NCBI Taxonomy" id="13131"/>
    <lineage>
        <taxon>Eukaryota</taxon>
        <taxon>Metazoa</taxon>
        <taxon>Ecdysozoa</taxon>
        <taxon>Arthropoda</taxon>
        <taxon>Hexapoda</taxon>
        <taxon>Insecta</taxon>
        <taxon>Pterygota</taxon>
        <taxon>Neoptera</taxon>
        <taxon>Paraneoptera</taxon>
        <taxon>Hemiptera</taxon>
        <taxon>Sternorrhyncha</taxon>
        <taxon>Aphidomorpha</taxon>
        <taxon>Aphidoidea</taxon>
        <taxon>Aphididae</taxon>
        <taxon>Macrosiphini</taxon>
        <taxon>Macrosiphum</taxon>
    </lineage>
</organism>
<sequence length="115" mass="13286">MKRVPTVTGESTKLQDHYRGPLVIIELLQGDIYSVAELDQTKNSRYATMAHVSQLKSWRIYRGDEQMEDDDEETIEKCGCSETIGRKEAEKMSETVQGRFSRVRKPPVWHADYCC</sequence>
<keyword evidence="2" id="KW-1185">Reference proteome</keyword>
<reference evidence="1 2" key="1">
    <citation type="submission" date="2023-01" db="EMBL/GenBank/DDBJ databases">
        <authorList>
            <person name="Whitehead M."/>
        </authorList>
    </citation>
    <scope>NUCLEOTIDE SEQUENCE [LARGE SCALE GENOMIC DNA]</scope>
</reference>
<proteinExistence type="predicted"/>
<name>A0AAV0WR19_9HEMI</name>